<sequence>MSSPNQKGAFHRGTNSAPALLSITLIAAMFYSSTSGAQHPSGPVHTVSPLAQQSTETFATESSATAWPVILLMPEAMTVQTDVVESGNAWAVPESPSNEIPGMITTMPHVVPAAQWQGEPQNQIMQGDNVMLPGEPASPFETDIGQANLHEPLLPQAGKPWIIPISTQAAVSILPGDGDELGMTNLEFRQTFLFPRSNGWMVTPAFSTNFLNGPTSTDLPPTLYSGSIDFMWAKELSPKWKMNLAVAPGIYTDAQNTSSNAYRITGRAIFMWQMNASWQLAFGAVYLDRDDIVALPAVGAVYTPSESFRIEAIFPRPRAAWRLSQVGDEERWFYLAGELGGGTWAVERTSGVDDTLTYNALYLLAGYEIKHKGRLAPRFEAGYVFNRRVEYESNVGNFNPSSAAMIRVGLGF</sequence>
<organism evidence="3 4">
    <name type="scientific">Planctopirus hydrillae</name>
    <dbReference type="NCBI Taxonomy" id="1841610"/>
    <lineage>
        <taxon>Bacteria</taxon>
        <taxon>Pseudomonadati</taxon>
        <taxon>Planctomycetota</taxon>
        <taxon>Planctomycetia</taxon>
        <taxon>Planctomycetales</taxon>
        <taxon>Planctomycetaceae</taxon>
        <taxon>Planctopirus</taxon>
    </lineage>
</organism>
<dbReference type="AlphaFoldDB" id="A0A1C3E4B5"/>
<feature type="chain" id="PRO_5008672820" description="DUF6268 domain-containing protein" evidence="1">
    <location>
        <begin position="38"/>
        <end position="412"/>
    </location>
</feature>
<dbReference type="RefSeq" id="WP_068853301.1">
    <property type="nucleotide sequence ID" value="NZ_LYDR01000158.1"/>
</dbReference>
<dbReference type="Pfam" id="PF19783">
    <property type="entry name" value="DUF6268"/>
    <property type="match status" value="1"/>
</dbReference>
<evidence type="ECO:0000313" key="3">
    <source>
        <dbReference type="EMBL" id="ODA28098.1"/>
    </source>
</evidence>
<dbReference type="Proteomes" id="UP000094828">
    <property type="component" value="Unassembled WGS sequence"/>
</dbReference>
<feature type="domain" description="DUF6268" evidence="2">
    <location>
        <begin position="219"/>
        <end position="393"/>
    </location>
</feature>
<comment type="caution">
    <text evidence="3">The sequence shown here is derived from an EMBL/GenBank/DDBJ whole genome shotgun (WGS) entry which is preliminary data.</text>
</comment>
<feature type="signal peptide" evidence="1">
    <location>
        <begin position="1"/>
        <end position="37"/>
    </location>
</feature>
<proteinExistence type="predicted"/>
<dbReference type="OrthoDB" id="249490at2"/>
<dbReference type="EMBL" id="LYDR01000158">
    <property type="protein sequence ID" value="ODA28098.1"/>
    <property type="molecule type" value="Genomic_DNA"/>
</dbReference>
<reference evidence="3 4" key="1">
    <citation type="submission" date="2016-05" db="EMBL/GenBank/DDBJ databases">
        <title>Genomic and physiological characterization of Planctopirus sp. isolated from fresh water lake.</title>
        <authorList>
            <person name="Subhash Y."/>
            <person name="Ramana C."/>
        </authorList>
    </citation>
    <scope>NUCLEOTIDE SEQUENCE [LARGE SCALE GENOMIC DNA]</scope>
    <source>
        <strain evidence="3 4">JC280</strain>
    </source>
</reference>
<dbReference type="STRING" id="1841610.A6X21_14670"/>
<evidence type="ECO:0000259" key="2">
    <source>
        <dbReference type="Pfam" id="PF19783"/>
    </source>
</evidence>
<protein>
    <recommendedName>
        <fullName evidence="2">DUF6268 domain-containing protein</fullName>
    </recommendedName>
</protein>
<dbReference type="InterPro" id="IPR046235">
    <property type="entry name" value="DUF6268"/>
</dbReference>
<evidence type="ECO:0000256" key="1">
    <source>
        <dbReference type="SAM" id="SignalP"/>
    </source>
</evidence>
<keyword evidence="1" id="KW-0732">Signal</keyword>
<gene>
    <name evidence="3" type="ORF">A6X21_14670</name>
</gene>
<accession>A0A1C3E4B5</accession>
<keyword evidence="4" id="KW-1185">Reference proteome</keyword>
<evidence type="ECO:0000313" key="4">
    <source>
        <dbReference type="Proteomes" id="UP000094828"/>
    </source>
</evidence>
<name>A0A1C3E4B5_9PLAN</name>